<comment type="caution">
    <text evidence="2">The sequence shown here is derived from an EMBL/GenBank/DDBJ whole genome shotgun (WGS) entry which is preliminary data.</text>
</comment>
<dbReference type="OrthoDB" id="1364821at2"/>
<dbReference type="RefSeq" id="WP_130275800.1">
    <property type="nucleotide sequence ID" value="NZ_SGXG01000001.1"/>
</dbReference>
<feature type="domain" description="DUF3291" evidence="1">
    <location>
        <begin position="37"/>
        <end position="103"/>
    </location>
</feature>
<dbReference type="InterPro" id="IPR021708">
    <property type="entry name" value="DUF3291"/>
</dbReference>
<name>A0A4Q7PAH5_9BACT</name>
<dbReference type="AlphaFoldDB" id="A0A4Q7PAH5"/>
<gene>
    <name evidence="2" type="ORF">BC751_2543</name>
</gene>
<dbReference type="EMBL" id="SGXG01000001">
    <property type="protein sequence ID" value="RZS96947.1"/>
    <property type="molecule type" value="Genomic_DNA"/>
</dbReference>
<dbReference type="Proteomes" id="UP000292209">
    <property type="component" value="Unassembled WGS sequence"/>
</dbReference>
<evidence type="ECO:0000313" key="2">
    <source>
        <dbReference type="EMBL" id="RZS96947.1"/>
    </source>
</evidence>
<evidence type="ECO:0000313" key="3">
    <source>
        <dbReference type="Proteomes" id="UP000292209"/>
    </source>
</evidence>
<dbReference type="SUPFAM" id="SSF54909">
    <property type="entry name" value="Dimeric alpha+beta barrel"/>
    <property type="match status" value="1"/>
</dbReference>
<accession>A0A4Q7PAH5</accession>
<protein>
    <submittedName>
        <fullName evidence="2">Uncharacterized protein DUF3291</fullName>
    </submittedName>
</protein>
<proteinExistence type="predicted"/>
<dbReference type="Pfam" id="PF11695">
    <property type="entry name" value="DUF3291"/>
    <property type="match status" value="1"/>
</dbReference>
<organism evidence="2 3">
    <name type="scientific">Cecembia calidifontis</name>
    <dbReference type="NCBI Taxonomy" id="1187080"/>
    <lineage>
        <taxon>Bacteria</taxon>
        <taxon>Pseudomonadati</taxon>
        <taxon>Bacteroidota</taxon>
        <taxon>Cytophagia</taxon>
        <taxon>Cytophagales</taxon>
        <taxon>Cyclobacteriaceae</taxon>
        <taxon>Cecembia</taxon>
    </lineage>
</organism>
<dbReference type="InterPro" id="IPR011008">
    <property type="entry name" value="Dimeric_a/b-barrel"/>
</dbReference>
<keyword evidence="3" id="KW-1185">Reference proteome</keyword>
<sequence>MKATITSIQLKGPFQFFALSAKAYDIIKQLKTTNYKDFKKRGVWTKHYTMTLWHSEEELKAFSNSGAHLEAMKKSREIAREIRTITIDAEVLPSWREAKKLLEKAKVMKF</sequence>
<reference evidence="2 3" key="1">
    <citation type="submission" date="2019-02" db="EMBL/GenBank/DDBJ databases">
        <title>Genomic Encyclopedia of Archaeal and Bacterial Type Strains, Phase II (KMG-II): from individual species to whole genera.</title>
        <authorList>
            <person name="Goeker M."/>
        </authorList>
    </citation>
    <scope>NUCLEOTIDE SEQUENCE [LARGE SCALE GENOMIC DNA]</scope>
    <source>
        <strain evidence="2 3">DSM 21411</strain>
    </source>
</reference>
<evidence type="ECO:0000259" key="1">
    <source>
        <dbReference type="Pfam" id="PF11695"/>
    </source>
</evidence>